<sequence>MMPYRYPRPTRTDDPRSRLPSFPFPPRPCIPRLGERQPLPNRAWWLGDSYRPTSMSRSPTPPPSQIQKGRPASSSNCIALPSTSPRNHSFIQGPSDRLDRSSPGPSTLKTSPTTVETIVHVHTTSILLESDNDGTRVSSDVPPLPERGVDKSTGLKRTLHVSLEEQEEGGTTSPSKRRSPSVDIPGFKFIRERTKKEMHEMAHNRDIERLLNENKRLTVETDTFRRSLSAAKEEFEESRQRLNEEKSDLETKLSEKKDQLQGLFDTMDMNKKQLEQMHLSLSEGVERENRMKAEIERMLAQRKSAMGTLKELAEVKKQKQECEDALRSVRREMEEEILGKDKAQKKVEELKGEVYMLKTAKAELVNKVEDMENAKATATEEWNTLKDEIDREKTELEANILAWEKERKNLEDRAIKAENDCNDLRQAKASLQVELDTAKVTVKHTNKRAALVDTLEGRVRDLEMEKENRMKEYNFLSDQLATTVASLVHAKEEKNKSDKRATQLESELGTTKKGLADEKAARTTEVQKHQATHREAKQKIAQWQEKVNHLKTKLELVTTSGDTSNNSAELYEEMRKRNEEVERLESQIKKLLEANVEFAQEEAARERILADAEAKVDEVKAENERLVAAHQEEMEDLKRRIHQDAQLLIGSDFSIERAVSTSSQSSSSASSASSASSEQHSGEPESIIVSKADYDAMERDITKKNRKIDSLQRDLIRIRTERDSRAPSVSSIESEVQPRTPSDQPLPTFRGPSLLHRGDSASNSAKQYHGRRDSEARQRTVIDALRALRRLGE</sequence>
<feature type="coiled-coil region" evidence="1">
    <location>
        <begin position="694"/>
        <end position="721"/>
    </location>
</feature>
<dbReference type="RefSeq" id="XP_031859830.2">
    <property type="nucleotide sequence ID" value="XM_032005823.2"/>
</dbReference>
<organism evidence="3 4">
    <name type="scientific">Kwoniella shandongensis</name>
    <dbReference type="NCBI Taxonomy" id="1734106"/>
    <lineage>
        <taxon>Eukaryota</taxon>
        <taxon>Fungi</taxon>
        <taxon>Dikarya</taxon>
        <taxon>Basidiomycota</taxon>
        <taxon>Agaricomycotina</taxon>
        <taxon>Tremellomycetes</taxon>
        <taxon>Tremellales</taxon>
        <taxon>Cryptococcaceae</taxon>
        <taxon>Kwoniella</taxon>
    </lineage>
</organism>
<feature type="region of interest" description="Disordered" evidence="2">
    <location>
        <begin position="234"/>
        <end position="253"/>
    </location>
</feature>
<proteinExistence type="predicted"/>
<feature type="compositionally biased region" description="Low complexity" evidence="2">
    <location>
        <begin position="660"/>
        <end position="677"/>
    </location>
</feature>
<feature type="compositionally biased region" description="Basic and acidic residues" evidence="2">
    <location>
        <begin position="770"/>
        <end position="779"/>
    </location>
</feature>
<protein>
    <submittedName>
        <fullName evidence="3">Uncharacterized protein</fullName>
    </submittedName>
</protein>
<evidence type="ECO:0000256" key="1">
    <source>
        <dbReference type="SAM" id="Coils"/>
    </source>
</evidence>
<evidence type="ECO:0000313" key="4">
    <source>
        <dbReference type="Proteomes" id="UP000322225"/>
    </source>
</evidence>
<name>A0AAJ8LUA7_9TREE</name>
<feature type="compositionally biased region" description="Low complexity" evidence="2">
    <location>
        <begin position="49"/>
        <end position="58"/>
    </location>
</feature>
<feature type="region of interest" description="Disordered" evidence="2">
    <location>
        <begin position="130"/>
        <end position="183"/>
    </location>
</feature>
<feature type="compositionally biased region" description="Polar residues" evidence="2">
    <location>
        <begin position="727"/>
        <end position="745"/>
    </location>
</feature>
<feature type="compositionally biased region" description="Polar residues" evidence="2">
    <location>
        <begin position="72"/>
        <end position="92"/>
    </location>
</feature>
<dbReference type="EMBL" id="CP144064">
    <property type="protein sequence ID" value="WWD22899.1"/>
    <property type="molecule type" value="Genomic_DNA"/>
</dbReference>
<keyword evidence="4" id="KW-1185">Reference proteome</keyword>
<dbReference type="Proteomes" id="UP000322225">
    <property type="component" value="Chromosome 14"/>
</dbReference>
<reference evidence="3" key="1">
    <citation type="submission" date="2017-08" db="EMBL/GenBank/DDBJ databases">
        <authorList>
            <person name="Cuomo C."/>
            <person name="Billmyre B."/>
            <person name="Heitman J."/>
        </authorList>
    </citation>
    <scope>NUCLEOTIDE SEQUENCE</scope>
    <source>
        <strain evidence="3">CBS 12478</strain>
    </source>
</reference>
<dbReference type="KEGG" id="ksn:43589975"/>
<dbReference type="GeneID" id="43589975"/>
<reference evidence="3" key="2">
    <citation type="submission" date="2024-01" db="EMBL/GenBank/DDBJ databases">
        <title>Comparative genomics of Cryptococcus and Kwoniella reveals pathogenesis evolution and contrasting modes of karyotype evolution via chromosome fusion or intercentromeric recombination.</title>
        <authorList>
            <person name="Coelho M.A."/>
            <person name="David-Palma M."/>
            <person name="Shea T."/>
            <person name="Bowers K."/>
            <person name="McGinley-Smith S."/>
            <person name="Mohammad A.W."/>
            <person name="Gnirke A."/>
            <person name="Yurkov A.M."/>
            <person name="Nowrousian M."/>
            <person name="Sun S."/>
            <person name="Cuomo C.A."/>
            <person name="Heitman J."/>
        </authorList>
    </citation>
    <scope>NUCLEOTIDE SEQUENCE</scope>
    <source>
        <strain evidence="3">CBS 12478</strain>
    </source>
</reference>
<feature type="region of interest" description="Disordered" evidence="2">
    <location>
        <begin position="660"/>
        <end position="691"/>
    </location>
</feature>
<dbReference type="AlphaFoldDB" id="A0AAJ8LUA7"/>
<feature type="region of interest" description="Disordered" evidence="2">
    <location>
        <begin position="722"/>
        <end position="779"/>
    </location>
</feature>
<keyword evidence="1" id="KW-0175">Coiled coil</keyword>
<evidence type="ECO:0000256" key="2">
    <source>
        <dbReference type="SAM" id="MobiDB-lite"/>
    </source>
</evidence>
<feature type="coiled-coil region" evidence="1">
    <location>
        <begin position="312"/>
        <end position="647"/>
    </location>
</feature>
<feature type="compositionally biased region" description="Polar residues" evidence="2">
    <location>
        <begin position="103"/>
        <end position="112"/>
    </location>
</feature>
<accession>A0AAJ8LUA7</accession>
<gene>
    <name evidence="3" type="ORF">CI109_107394</name>
</gene>
<feature type="region of interest" description="Disordered" evidence="2">
    <location>
        <begin position="1"/>
        <end position="116"/>
    </location>
</feature>
<evidence type="ECO:0000313" key="3">
    <source>
        <dbReference type="EMBL" id="WWD22899.1"/>
    </source>
</evidence>